<dbReference type="InterPro" id="IPR036048">
    <property type="entry name" value="Interleukin_8-like_sf"/>
</dbReference>
<dbReference type="GO" id="GO:0008009">
    <property type="term" value="F:chemokine activity"/>
    <property type="evidence" value="ECO:0007669"/>
    <property type="project" value="InterPro"/>
</dbReference>
<dbReference type="SUPFAM" id="SSF54117">
    <property type="entry name" value="Interleukin 8-like chemokines"/>
    <property type="match status" value="1"/>
</dbReference>
<accession>A0AAN9DLH9</accession>
<protein>
    <recommendedName>
        <fullName evidence="5">Chemokine interleukin-8-like domain-containing protein</fullName>
    </recommendedName>
</protein>
<evidence type="ECO:0008006" key="5">
    <source>
        <dbReference type="Google" id="ProtNLM"/>
    </source>
</evidence>
<name>A0AAN9DLH9_9TELE</name>
<comment type="caution">
    <text evidence="3">The sequence shown here is derived from an EMBL/GenBank/DDBJ whole genome shotgun (WGS) entry which is preliminary data.</text>
</comment>
<feature type="compositionally biased region" description="Basic residues" evidence="1">
    <location>
        <begin position="108"/>
        <end position="121"/>
    </location>
</feature>
<evidence type="ECO:0000313" key="3">
    <source>
        <dbReference type="EMBL" id="KAK7173475.1"/>
    </source>
</evidence>
<evidence type="ECO:0000256" key="1">
    <source>
        <dbReference type="SAM" id="MobiDB-lite"/>
    </source>
</evidence>
<evidence type="ECO:0000256" key="2">
    <source>
        <dbReference type="SAM" id="SignalP"/>
    </source>
</evidence>
<keyword evidence="4" id="KW-1185">Reference proteome</keyword>
<dbReference type="Proteomes" id="UP001364617">
    <property type="component" value="Unassembled WGS sequence"/>
</dbReference>
<keyword evidence="2" id="KW-0732">Signal</keyword>
<sequence length="121" mass="13046">MNQVVLTLLCALLFGVSLTHSAGHPAGGSQRCLCRGRLLKSVKPGYIHAVELFPPSASCSKTEIVLTLTGKGKGKGKGNGKGKEKKLKLCLHPYEKQGRRVLEGKGIQNKKQKNRGRKGKN</sequence>
<evidence type="ECO:0000313" key="4">
    <source>
        <dbReference type="Proteomes" id="UP001364617"/>
    </source>
</evidence>
<organism evidence="3 4">
    <name type="scientific">Phoxinus phoxinus</name>
    <name type="common">Eurasian minnow</name>
    <dbReference type="NCBI Taxonomy" id="58324"/>
    <lineage>
        <taxon>Eukaryota</taxon>
        <taxon>Metazoa</taxon>
        <taxon>Chordata</taxon>
        <taxon>Craniata</taxon>
        <taxon>Vertebrata</taxon>
        <taxon>Euteleostomi</taxon>
        <taxon>Actinopterygii</taxon>
        <taxon>Neopterygii</taxon>
        <taxon>Teleostei</taxon>
        <taxon>Ostariophysi</taxon>
        <taxon>Cypriniformes</taxon>
        <taxon>Leuciscidae</taxon>
        <taxon>Phoxininae</taxon>
        <taxon>Phoxinus</taxon>
    </lineage>
</organism>
<dbReference type="EMBL" id="JAYKXH010000003">
    <property type="protein sequence ID" value="KAK7173475.1"/>
    <property type="molecule type" value="Genomic_DNA"/>
</dbReference>
<dbReference type="Gene3D" id="2.40.50.40">
    <property type="match status" value="1"/>
</dbReference>
<dbReference type="AlphaFoldDB" id="A0AAN9DLH9"/>
<feature type="chain" id="PRO_5043026794" description="Chemokine interleukin-8-like domain-containing protein" evidence="2">
    <location>
        <begin position="22"/>
        <end position="121"/>
    </location>
</feature>
<gene>
    <name evidence="3" type="ORF">R3I93_003330</name>
</gene>
<dbReference type="GO" id="GO:0006955">
    <property type="term" value="P:immune response"/>
    <property type="evidence" value="ECO:0007669"/>
    <property type="project" value="InterPro"/>
</dbReference>
<proteinExistence type="predicted"/>
<feature type="signal peptide" evidence="2">
    <location>
        <begin position="1"/>
        <end position="21"/>
    </location>
</feature>
<dbReference type="GO" id="GO:0005576">
    <property type="term" value="C:extracellular region"/>
    <property type="evidence" value="ECO:0007669"/>
    <property type="project" value="InterPro"/>
</dbReference>
<feature type="region of interest" description="Disordered" evidence="1">
    <location>
        <begin position="100"/>
        <end position="121"/>
    </location>
</feature>
<reference evidence="3 4" key="1">
    <citation type="submission" date="2024-02" db="EMBL/GenBank/DDBJ databases">
        <title>Chromosome-level genome assembly of the Eurasian Minnow (Phoxinus phoxinus).</title>
        <authorList>
            <person name="Oriowo T.O."/>
            <person name="Martin S."/>
            <person name="Stange M."/>
            <person name="Chrysostomakis Y."/>
            <person name="Brown T."/>
            <person name="Winkler S."/>
            <person name="Kukowka S."/>
            <person name="Myers E.W."/>
            <person name="Bohne A."/>
        </authorList>
    </citation>
    <scope>NUCLEOTIDE SEQUENCE [LARGE SCALE GENOMIC DNA]</scope>
    <source>
        <strain evidence="3">ZFMK-TIS-60720</strain>
        <tissue evidence="3">Whole Organism</tissue>
    </source>
</reference>